<evidence type="ECO:0000256" key="3">
    <source>
        <dbReference type="ARBA" id="ARBA00022679"/>
    </source>
</evidence>
<dbReference type="Proteomes" id="UP000597444">
    <property type="component" value="Unassembled WGS sequence"/>
</dbReference>
<sequence length="67" mass="7174">MLFNRFVRLHRDLAGSIRGAGLGLFICKQLVETLGGQIWVESAGVAGEGSRFCFTLPTAPHVSAQEG</sequence>
<dbReference type="PANTHER" id="PTHR43047:SF72">
    <property type="entry name" value="OSMOSENSING HISTIDINE PROTEIN KINASE SLN1"/>
    <property type="match status" value="1"/>
</dbReference>
<evidence type="ECO:0000256" key="1">
    <source>
        <dbReference type="ARBA" id="ARBA00000085"/>
    </source>
</evidence>
<protein>
    <recommendedName>
        <fullName evidence="2">histidine kinase</fullName>
        <ecNumber evidence="2">2.7.13.3</ecNumber>
    </recommendedName>
</protein>
<dbReference type="SUPFAM" id="SSF55874">
    <property type="entry name" value="ATPase domain of HSP90 chaperone/DNA topoisomerase II/histidine kinase"/>
    <property type="match status" value="1"/>
</dbReference>
<reference evidence="7" key="1">
    <citation type="submission" date="2020-10" db="EMBL/GenBank/DDBJ databases">
        <title>Taxonomic study of unclassified bacteria belonging to the class Ktedonobacteria.</title>
        <authorList>
            <person name="Yabe S."/>
            <person name="Wang C.M."/>
            <person name="Zheng Y."/>
            <person name="Sakai Y."/>
            <person name="Cavaletti L."/>
            <person name="Monciardini P."/>
            <person name="Donadio S."/>
        </authorList>
    </citation>
    <scope>NUCLEOTIDE SEQUENCE</scope>
    <source>
        <strain evidence="7">ID150040</strain>
    </source>
</reference>
<organism evidence="7 8">
    <name type="scientific">Reticulibacter mediterranei</name>
    <dbReference type="NCBI Taxonomy" id="2778369"/>
    <lineage>
        <taxon>Bacteria</taxon>
        <taxon>Bacillati</taxon>
        <taxon>Chloroflexota</taxon>
        <taxon>Ktedonobacteria</taxon>
        <taxon>Ktedonobacterales</taxon>
        <taxon>Reticulibacteraceae</taxon>
        <taxon>Reticulibacter</taxon>
    </lineage>
</organism>
<evidence type="ECO:0000256" key="2">
    <source>
        <dbReference type="ARBA" id="ARBA00012438"/>
    </source>
</evidence>
<dbReference type="EMBL" id="BNJK01000002">
    <property type="protein sequence ID" value="GHO98554.1"/>
    <property type="molecule type" value="Genomic_DNA"/>
</dbReference>
<dbReference type="PANTHER" id="PTHR43047">
    <property type="entry name" value="TWO-COMPONENT HISTIDINE PROTEIN KINASE"/>
    <property type="match status" value="1"/>
</dbReference>
<feature type="domain" description="Histidine kinase/HSP90-like ATPase" evidence="6">
    <location>
        <begin position="2"/>
        <end position="59"/>
    </location>
</feature>
<evidence type="ECO:0000259" key="6">
    <source>
        <dbReference type="Pfam" id="PF02518"/>
    </source>
</evidence>
<dbReference type="GO" id="GO:0005886">
    <property type="term" value="C:plasma membrane"/>
    <property type="evidence" value="ECO:0007669"/>
    <property type="project" value="TreeGrafter"/>
</dbReference>
<dbReference type="InterPro" id="IPR036890">
    <property type="entry name" value="HATPase_C_sf"/>
</dbReference>
<dbReference type="AlphaFoldDB" id="A0A8J3IVD3"/>
<evidence type="ECO:0000313" key="7">
    <source>
        <dbReference type="EMBL" id="GHO98554.1"/>
    </source>
</evidence>
<comment type="caution">
    <text evidence="7">The sequence shown here is derived from an EMBL/GenBank/DDBJ whole genome shotgun (WGS) entry which is preliminary data.</text>
</comment>
<keyword evidence="3" id="KW-0808">Transferase</keyword>
<dbReference type="PRINTS" id="PR00344">
    <property type="entry name" value="BCTRLSENSOR"/>
</dbReference>
<gene>
    <name evidence="7" type="ORF">KSF_086020</name>
</gene>
<proteinExistence type="predicted"/>
<dbReference type="InterPro" id="IPR003594">
    <property type="entry name" value="HATPase_dom"/>
</dbReference>
<comment type="catalytic activity">
    <reaction evidence="1">
        <text>ATP + protein L-histidine = ADP + protein N-phospho-L-histidine.</text>
        <dbReference type="EC" id="2.7.13.3"/>
    </reaction>
</comment>
<keyword evidence="4" id="KW-0418">Kinase</keyword>
<keyword evidence="5" id="KW-0902">Two-component regulatory system</keyword>
<accession>A0A8J3IVD3</accession>
<dbReference type="Pfam" id="PF02518">
    <property type="entry name" value="HATPase_c"/>
    <property type="match status" value="1"/>
</dbReference>
<dbReference type="GO" id="GO:0000155">
    <property type="term" value="F:phosphorelay sensor kinase activity"/>
    <property type="evidence" value="ECO:0007669"/>
    <property type="project" value="TreeGrafter"/>
</dbReference>
<dbReference type="GO" id="GO:0009927">
    <property type="term" value="F:histidine phosphotransfer kinase activity"/>
    <property type="evidence" value="ECO:0007669"/>
    <property type="project" value="TreeGrafter"/>
</dbReference>
<name>A0A8J3IVD3_9CHLR</name>
<evidence type="ECO:0000256" key="5">
    <source>
        <dbReference type="ARBA" id="ARBA00023012"/>
    </source>
</evidence>
<evidence type="ECO:0000256" key="4">
    <source>
        <dbReference type="ARBA" id="ARBA00022777"/>
    </source>
</evidence>
<dbReference type="Gene3D" id="3.30.565.10">
    <property type="entry name" value="Histidine kinase-like ATPase, C-terminal domain"/>
    <property type="match status" value="1"/>
</dbReference>
<dbReference type="InterPro" id="IPR004358">
    <property type="entry name" value="Sig_transdc_His_kin-like_C"/>
</dbReference>
<dbReference type="EC" id="2.7.13.3" evidence="2"/>
<keyword evidence="8" id="KW-1185">Reference proteome</keyword>
<evidence type="ECO:0000313" key="8">
    <source>
        <dbReference type="Proteomes" id="UP000597444"/>
    </source>
</evidence>